<proteinExistence type="predicted"/>
<organism evidence="1">
    <name type="scientific">Myoviridae sp. ct0jJ30</name>
    <dbReference type="NCBI Taxonomy" id="2825014"/>
    <lineage>
        <taxon>Viruses</taxon>
        <taxon>Duplodnaviria</taxon>
        <taxon>Heunggongvirae</taxon>
        <taxon>Uroviricota</taxon>
        <taxon>Caudoviricetes</taxon>
    </lineage>
</organism>
<evidence type="ECO:0000313" key="1">
    <source>
        <dbReference type="EMBL" id="DAE06521.1"/>
    </source>
</evidence>
<name>A0A8S5PJD6_9CAUD</name>
<dbReference type="EMBL" id="BK015439">
    <property type="protein sequence ID" value="DAE06521.1"/>
    <property type="molecule type" value="Genomic_DNA"/>
</dbReference>
<sequence>MTHSVTVGVLYSEEDRTWNESIDGTGLSIPCT</sequence>
<reference evidence="1" key="1">
    <citation type="journal article" date="2021" name="Proc. Natl. Acad. Sci. U.S.A.">
        <title>A Catalog of Tens of Thousands of Viruses from Human Metagenomes Reveals Hidden Associations with Chronic Diseases.</title>
        <authorList>
            <person name="Tisza M.J."/>
            <person name="Buck C.B."/>
        </authorList>
    </citation>
    <scope>NUCLEOTIDE SEQUENCE</scope>
    <source>
        <strain evidence="1">Ct0jJ30</strain>
    </source>
</reference>
<protein>
    <submittedName>
        <fullName evidence="1">Uncharacterized protein</fullName>
    </submittedName>
</protein>
<accession>A0A8S5PJD6</accession>